<sequence length="63" mass="6905">MAGDDEVMFRFVRGEPDQEEVAAVMAALSRTSATRPQDGDASVHLPPWDEPGVFEAPNSWSSR</sequence>
<dbReference type="EMBL" id="JBHMBS010000023">
    <property type="protein sequence ID" value="MFB9680412.1"/>
    <property type="molecule type" value="Genomic_DNA"/>
</dbReference>
<feature type="region of interest" description="Disordered" evidence="1">
    <location>
        <begin position="31"/>
        <end position="63"/>
    </location>
</feature>
<comment type="caution">
    <text evidence="2">The sequence shown here is derived from an EMBL/GenBank/DDBJ whole genome shotgun (WGS) entry which is preliminary data.</text>
</comment>
<accession>A0ABV5TMQ1</accession>
<dbReference type="InterPro" id="IPR032716">
    <property type="entry name" value="ACC_epsilon"/>
</dbReference>
<evidence type="ECO:0000313" key="3">
    <source>
        <dbReference type="Proteomes" id="UP001589610"/>
    </source>
</evidence>
<keyword evidence="3" id="KW-1185">Reference proteome</keyword>
<reference evidence="2 3" key="1">
    <citation type="submission" date="2024-09" db="EMBL/GenBank/DDBJ databases">
        <authorList>
            <person name="Sun Q."/>
            <person name="Mori K."/>
        </authorList>
    </citation>
    <scope>NUCLEOTIDE SEQUENCE [LARGE SCALE GENOMIC DNA]</scope>
    <source>
        <strain evidence="2 3">JCM 3028</strain>
    </source>
</reference>
<dbReference type="Proteomes" id="UP001589610">
    <property type="component" value="Unassembled WGS sequence"/>
</dbReference>
<gene>
    <name evidence="2" type="ORF">ACFFRH_33470</name>
</gene>
<evidence type="ECO:0000313" key="2">
    <source>
        <dbReference type="EMBL" id="MFB9680412.1"/>
    </source>
</evidence>
<organism evidence="2 3">
    <name type="scientific">Streptosporangium vulgare</name>
    <dbReference type="NCBI Taxonomy" id="46190"/>
    <lineage>
        <taxon>Bacteria</taxon>
        <taxon>Bacillati</taxon>
        <taxon>Actinomycetota</taxon>
        <taxon>Actinomycetes</taxon>
        <taxon>Streptosporangiales</taxon>
        <taxon>Streptosporangiaceae</taxon>
        <taxon>Streptosporangium</taxon>
    </lineage>
</organism>
<dbReference type="RefSeq" id="WP_344745735.1">
    <property type="nucleotide sequence ID" value="NZ_BAAAWW010000075.1"/>
</dbReference>
<name>A0ABV5TMQ1_9ACTN</name>
<proteinExistence type="predicted"/>
<protein>
    <submittedName>
        <fullName evidence="2">Acyl-CoA carboxylase subunit epsilon</fullName>
    </submittedName>
</protein>
<dbReference type="Pfam" id="PF13822">
    <property type="entry name" value="ACC_epsilon"/>
    <property type="match status" value="1"/>
</dbReference>
<evidence type="ECO:0000256" key="1">
    <source>
        <dbReference type="SAM" id="MobiDB-lite"/>
    </source>
</evidence>